<dbReference type="EMBL" id="CP067016">
    <property type="protein sequence ID" value="QQN55540.1"/>
    <property type="molecule type" value="Genomic_DNA"/>
</dbReference>
<keyword evidence="2" id="KW-1185">Reference proteome</keyword>
<name>A0A7T7ZVE8_9FIRM</name>
<proteinExistence type="predicted"/>
<protein>
    <submittedName>
        <fullName evidence="1">Uncharacterized protein</fullName>
    </submittedName>
</protein>
<organism evidence="1 2">
    <name type="scientific">Anaerococcus obesiensis</name>
    <dbReference type="NCBI Taxonomy" id="1287640"/>
    <lineage>
        <taxon>Bacteria</taxon>
        <taxon>Bacillati</taxon>
        <taxon>Bacillota</taxon>
        <taxon>Tissierellia</taxon>
        <taxon>Tissierellales</taxon>
        <taxon>Peptoniphilaceae</taxon>
        <taxon>Anaerococcus</taxon>
    </lineage>
</organism>
<dbReference type="Proteomes" id="UP000595871">
    <property type="component" value="Chromosome"/>
</dbReference>
<evidence type="ECO:0000313" key="1">
    <source>
        <dbReference type="EMBL" id="QQN55540.1"/>
    </source>
</evidence>
<dbReference type="AlphaFoldDB" id="A0A7T7ZVE8"/>
<dbReference type="KEGG" id="aob:I6H46_06385"/>
<evidence type="ECO:0000313" key="2">
    <source>
        <dbReference type="Proteomes" id="UP000595871"/>
    </source>
</evidence>
<gene>
    <name evidence="1" type="ORF">I6H46_06385</name>
</gene>
<accession>A0A7T7ZVE8</accession>
<reference evidence="1 2" key="1">
    <citation type="submission" date="2020-12" db="EMBL/GenBank/DDBJ databases">
        <title>FDA dAtabase for Regulatory Grade micrObial Sequences (FDA-ARGOS): Supporting development and validation of Infectious Disease Dx tests.</title>
        <authorList>
            <person name="Sproer C."/>
            <person name="Gronow S."/>
            <person name="Severitt S."/>
            <person name="Schroder I."/>
            <person name="Tallon L."/>
            <person name="Sadzewicz L."/>
            <person name="Zhao X."/>
            <person name="Boylan J."/>
            <person name="Ott S."/>
            <person name="Bowen H."/>
            <person name="Vavikolanu K."/>
            <person name="Mehta A."/>
            <person name="Aluvathingal J."/>
            <person name="Nadendla S."/>
            <person name="Lowell S."/>
            <person name="Myers T."/>
            <person name="Yan Y."/>
            <person name="Sichtig H."/>
        </authorList>
    </citation>
    <scope>NUCLEOTIDE SEQUENCE [LARGE SCALE GENOMIC DNA]</scope>
    <source>
        <strain evidence="1 2">FDAARGOS_989</strain>
    </source>
</reference>
<dbReference type="RefSeq" id="WP_200225666.1">
    <property type="nucleotide sequence ID" value="NZ_CP067016.1"/>
</dbReference>
<sequence length="49" mass="5841">MYGISQTPQVFIDCQAMDTELGLQINWDVREGIFEDDMLEDMFSEFKRF</sequence>